<dbReference type="RefSeq" id="WP_185064082.1">
    <property type="nucleotide sequence ID" value="NZ_BAABJP010000010.1"/>
</dbReference>
<feature type="transmembrane region" description="Helical" evidence="1">
    <location>
        <begin position="251"/>
        <end position="273"/>
    </location>
</feature>
<sequence>MTRPAYPQARAAAGPAPAVTDPNEGFGKFAGLAMLATAVAAVLGATVGAGAAFGVVGGILGLIIFVAAAKTPIFATYAYIGTMPIISGIDRDELIPLVRPNEALLALVMAGAITGAYLRMLRGDSIRPRFYGPVDAPLGIFLLMATVWPVATMLLRDLPPAGEDYASTLPMVKLVGIYFLVRYTVHTEQETVRLIRFIVWPGATVALVAVLQTLKFGPMLALLNTFWASAEGASELEGLGDRGSATLGSPIAAGDVIIISLIIVLCCGARGLLGRRERLVLALLLGTGVFAAGQFSTWIAALVGFALIAWRFPEMRRQATRFAPLGLVALVIGFPAFVGRLEGIGEYGGWVPESWLGRYDNLAHLFIPHFNWVTIWTGVRVNPVLHAPERWRDLTYLESGILWFVWIGGIPLLLAFLWLSYRVLRTVRPAIRHPGAFGACASSLEIVWLFLLVLTLIDPHLQLRGTGDLLFTLLAITVGGIDARRRT</sequence>
<keyword evidence="3" id="KW-1185">Reference proteome</keyword>
<dbReference type="EMBL" id="BAABJP010000010">
    <property type="protein sequence ID" value="GAA5155930.1"/>
    <property type="molecule type" value="Genomic_DNA"/>
</dbReference>
<feature type="transmembrane region" description="Helical" evidence="1">
    <location>
        <begin position="167"/>
        <end position="185"/>
    </location>
</feature>
<feature type="transmembrane region" description="Helical" evidence="1">
    <location>
        <begin position="59"/>
        <end position="80"/>
    </location>
</feature>
<feature type="transmembrane region" description="Helical" evidence="1">
    <location>
        <begin position="280"/>
        <end position="310"/>
    </location>
</feature>
<feature type="transmembrane region" description="Helical" evidence="1">
    <location>
        <begin position="401"/>
        <end position="424"/>
    </location>
</feature>
<accession>A0ABP9Q971</accession>
<keyword evidence="1" id="KW-0472">Membrane</keyword>
<feature type="transmembrane region" description="Helical" evidence="1">
    <location>
        <begin position="197"/>
        <end position="214"/>
    </location>
</feature>
<feature type="transmembrane region" description="Helical" evidence="1">
    <location>
        <begin position="130"/>
        <end position="155"/>
    </location>
</feature>
<organism evidence="2 3">
    <name type="scientific">Pseudonocardia eucalypti</name>
    <dbReference type="NCBI Taxonomy" id="648755"/>
    <lineage>
        <taxon>Bacteria</taxon>
        <taxon>Bacillati</taxon>
        <taxon>Actinomycetota</taxon>
        <taxon>Actinomycetes</taxon>
        <taxon>Pseudonocardiales</taxon>
        <taxon>Pseudonocardiaceae</taxon>
        <taxon>Pseudonocardia</taxon>
    </lineage>
</organism>
<keyword evidence="1" id="KW-1133">Transmembrane helix</keyword>
<keyword evidence="1" id="KW-0812">Transmembrane</keyword>
<evidence type="ECO:0000256" key="1">
    <source>
        <dbReference type="SAM" id="Phobius"/>
    </source>
</evidence>
<feature type="transmembrane region" description="Helical" evidence="1">
    <location>
        <begin position="29"/>
        <end position="52"/>
    </location>
</feature>
<feature type="transmembrane region" description="Helical" evidence="1">
    <location>
        <begin position="322"/>
        <end position="341"/>
    </location>
</feature>
<feature type="transmembrane region" description="Helical" evidence="1">
    <location>
        <begin position="100"/>
        <end position="118"/>
    </location>
</feature>
<name>A0ABP9Q971_9PSEU</name>
<gene>
    <name evidence="2" type="ORF">GCM10023321_30520</name>
</gene>
<evidence type="ECO:0000313" key="2">
    <source>
        <dbReference type="EMBL" id="GAA5155930.1"/>
    </source>
</evidence>
<feature type="transmembrane region" description="Helical" evidence="1">
    <location>
        <begin position="362"/>
        <end position="381"/>
    </location>
</feature>
<dbReference type="Proteomes" id="UP001428817">
    <property type="component" value="Unassembled WGS sequence"/>
</dbReference>
<protein>
    <submittedName>
        <fullName evidence="2">Uncharacterized protein</fullName>
    </submittedName>
</protein>
<proteinExistence type="predicted"/>
<feature type="transmembrane region" description="Helical" evidence="1">
    <location>
        <begin position="436"/>
        <end position="457"/>
    </location>
</feature>
<evidence type="ECO:0000313" key="3">
    <source>
        <dbReference type="Proteomes" id="UP001428817"/>
    </source>
</evidence>
<feature type="transmembrane region" description="Helical" evidence="1">
    <location>
        <begin position="463"/>
        <end position="481"/>
    </location>
</feature>
<reference evidence="3" key="1">
    <citation type="journal article" date="2019" name="Int. J. Syst. Evol. Microbiol.">
        <title>The Global Catalogue of Microorganisms (GCM) 10K type strain sequencing project: providing services to taxonomists for standard genome sequencing and annotation.</title>
        <authorList>
            <consortium name="The Broad Institute Genomics Platform"/>
            <consortium name="The Broad Institute Genome Sequencing Center for Infectious Disease"/>
            <person name="Wu L."/>
            <person name="Ma J."/>
        </authorList>
    </citation>
    <scope>NUCLEOTIDE SEQUENCE [LARGE SCALE GENOMIC DNA]</scope>
    <source>
        <strain evidence="3">JCM 18303</strain>
    </source>
</reference>
<comment type="caution">
    <text evidence="2">The sequence shown here is derived from an EMBL/GenBank/DDBJ whole genome shotgun (WGS) entry which is preliminary data.</text>
</comment>